<evidence type="ECO:0000256" key="6">
    <source>
        <dbReference type="ARBA" id="ARBA00022741"/>
    </source>
</evidence>
<reference evidence="15 16" key="1">
    <citation type="submission" date="2019-03" db="EMBL/GenBank/DDBJ databases">
        <authorList>
            <person name="Gaulin E."/>
            <person name="Dumas B."/>
        </authorList>
    </citation>
    <scope>NUCLEOTIDE SEQUENCE [LARGE SCALE GENOMIC DNA]</scope>
    <source>
        <strain evidence="15">CBS 568.67</strain>
    </source>
</reference>
<evidence type="ECO:0000259" key="12">
    <source>
        <dbReference type="PROSITE" id="PS50893"/>
    </source>
</evidence>
<keyword evidence="5" id="KW-0677">Repeat</keyword>
<evidence type="ECO:0000256" key="10">
    <source>
        <dbReference type="SAM" id="MobiDB-lite"/>
    </source>
</evidence>
<feature type="transmembrane region" description="Helical" evidence="11">
    <location>
        <begin position="800"/>
        <end position="820"/>
    </location>
</feature>
<feature type="transmembrane region" description="Helical" evidence="11">
    <location>
        <begin position="20"/>
        <end position="38"/>
    </location>
</feature>
<gene>
    <name evidence="15" type="primary">Aste57867_18467</name>
    <name evidence="14" type="ORF">As57867_018405</name>
    <name evidence="15" type="ORF">ASTE57867_18467</name>
</gene>
<feature type="transmembrane region" description="Helical" evidence="11">
    <location>
        <begin position="912"/>
        <end position="934"/>
    </location>
</feature>
<feature type="transmembrane region" description="Helical" evidence="11">
    <location>
        <begin position="203"/>
        <end position="222"/>
    </location>
</feature>
<dbReference type="PROSITE" id="PS50929">
    <property type="entry name" value="ABC_TM1F"/>
    <property type="match status" value="2"/>
</dbReference>
<evidence type="ECO:0000313" key="14">
    <source>
        <dbReference type="EMBL" id="KAF0690142.1"/>
    </source>
</evidence>
<dbReference type="InterPro" id="IPR050173">
    <property type="entry name" value="ABC_transporter_C-like"/>
</dbReference>
<feature type="transmembrane region" description="Helical" evidence="11">
    <location>
        <begin position="89"/>
        <end position="110"/>
    </location>
</feature>
<dbReference type="InterPro" id="IPR003593">
    <property type="entry name" value="AAA+_ATPase"/>
</dbReference>
<dbReference type="OrthoDB" id="6500128at2759"/>
<dbReference type="GO" id="GO:0005524">
    <property type="term" value="F:ATP binding"/>
    <property type="evidence" value="ECO:0007669"/>
    <property type="project" value="UniProtKB-KW"/>
</dbReference>
<dbReference type="GO" id="GO:0016887">
    <property type="term" value="F:ATP hydrolysis activity"/>
    <property type="evidence" value="ECO:0007669"/>
    <property type="project" value="InterPro"/>
</dbReference>
<dbReference type="InterPro" id="IPR044726">
    <property type="entry name" value="ABCC_6TM_D2"/>
</dbReference>
<comment type="similarity">
    <text evidence="2">Belongs to the ABC transporter superfamily. ABCC family. Conjugate transporter (TC 3.A.1.208) subfamily.</text>
</comment>
<evidence type="ECO:0000256" key="3">
    <source>
        <dbReference type="ARBA" id="ARBA00022448"/>
    </source>
</evidence>
<dbReference type="CDD" id="cd18579">
    <property type="entry name" value="ABC_6TM_ABCC_D1"/>
    <property type="match status" value="1"/>
</dbReference>
<feature type="transmembrane region" description="Helical" evidence="11">
    <location>
        <begin position="130"/>
        <end position="150"/>
    </location>
</feature>
<dbReference type="CDD" id="cd03250">
    <property type="entry name" value="ABCC_MRP_domain1"/>
    <property type="match status" value="1"/>
</dbReference>
<feature type="region of interest" description="Disordered" evidence="10">
    <location>
        <begin position="984"/>
        <end position="1016"/>
    </location>
</feature>
<keyword evidence="3" id="KW-0813">Transport</keyword>
<evidence type="ECO:0000256" key="9">
    <source>
        <dbReference type="ARBA" id="ARBA00023136"/>
    </source>
</evidence>
<keyword evidence="7" id="KW-0067">ATP-binding</keyword>
<dbReference type="FunFam" id="3.40.50.300:FF:000610">
    <property type="entry name" value="Multidrug resistance-associated ABC transporter"/>
    <property type="match status" value="1"/>
</dbReference>
<feature type="domain" description="ABC transporter" evidence="12">
    <location>
        <begin position="407"/>
        <end position="630"/>
    </location>
</feature>
<feature type="transmembrane region" description="Helical" evidence="11">
    <location>
        <begin position="228"/>
        <end position="251"/>
    </location>
</feature>
<dbReference type="SUPFAM" id="SSF52540">
    <property type="entry name" value="P-loop containing nucleoside triphosphate hydrolases"/>
    <property type="match status" value="2"/>
</dbReference>
<evidence type="ECO:0000256" key="5">
    <source>
        <dbReference type="ARBA" id="ARBA00022737"/>
    </source>
</evidence>
<dbReference type="PROSITE" id="PS50893">
    <property type="entry name" value="ABC_TRANSPORTER_2"/>
    <property type="match status" value="2"/>
</dbReference>
<evidence type="ECO:0000313" key="15">
    <source>
        <dbReference type="EMBL" id="VFT95203.1"/>
    </source>
</evidence>
<dbReference type="FunFam" id="1.20.1560.10:FF:000013">
    <property type="entry name" value="ABC transporter C family member 2"/>
    <property type="match status" value="1"/>
</dbReference>
<reference evidence="14" key="2">
    <citation type="submission" date="2019-06" db="EMBL/GenBank/DDBJ databases">
        <title>Genomics analysis of Aphanomyces spp. identifies a new class of oomycete effector associated with host adaptation.</title>
        <authorList>
            <person name="Gaulin E."/>
        </authorList>
    </citation>
    <scope>NUCLEOTIDE SEQUENCE</scope>
    <source>
        <strain evidence="14">CBS 578.67</strain>
    </source>
</reference>
<feature type="domain" description="ABC transmembrane type-1" evidence="13">
    <location>
        <begin position="90"/>
        <end position="370"/>
    </location>
</feature>
<feature type="transmembrane region" description="Helical" evidence="11">
    <location>
        <begin position="733"/>
        <end position="757"/>
    </location>
</feature>
<feature type="transmembrane region" description="Helical" evidence="11">
    <location>
        <begin position="344"/>
        <end position="369"/>
    </location>
</feature>
<feature type="transmembrane region" description="Helical" evidence="11">
    <location>
        <begin position="674"/>
        <end position="696"/>
    </location>
</feature>
<dbReference type="CDD" id="cd03244">
    <property type="entry name" value="ABCC_MRP_domain2"/>
    <property type="match status" value="1"/>
</dbReference>
<proteinExistence type="inferred from homology"/>
<dbReference type="InterPro" id="IPR044746">
    <property type="entry name" value="ABCC_6TM_D1"/>
</dbReference>
<keyword evidence="16" id="KW-1185">Reference proteome</keyword>
<dbReference type="SMART" id="SM00382">
    <property type="entry name" value="AAA"/>
    <property type="match status" value="2"/>
</dbReference>
<evidence type="ECO:0000313" key="16">
    <source>
        <dbReference type="Proteomes" id="UP000332933"/>
    </source>
</evidence>
<dbReference type="CDD" id="cd18580">
    <property type="entry name" value="ABC_6TM_ABCC_D2"/>
    <property type="match status" value="1"/>
</dbReference>
<dbReference type="PROSITE" id="PS00211">
    <property type="entry name" value="ABC_TRANSPORTER_1"/>
    <property type="match status" value="1"/>
</dbReference>
<dbReference type="PANTHER" id="PTHR24223:SF443">
    <property type="entry name" value="MULTIDRUG-RESISTANCE LIKE PROTEIN 1, ISOFORM I"/>
    <property type="match status" value="1"/>
</dbReference>
<sequence>MSSTPHEVLYDRDDVGGHPLLRAWCPSILTLSWVFPLLRVGNQRQLHPDDIWPLLPRHRVRPLTERIARRYARHQSITWSCFVEYGPRFLFVGLLMVVSAAADLFGPGYVLGHIIRAVQVPHEQFDKQSVLVLVLTLYIVQLVGGIAKAHSTFINERMGMDFSGSLRGIICRKALQLRGRKNAGDVANLLSIDLMYITECAQAVHNLWIVPLQIAIVLYLLYQVIGAAVYAGLGGAFGIVIINSFLSVILAKQETQLLVCKDRRMEVVNELFSAIHVVKLSAWEAKFEDKINAVRREEIGVAWGFCKTIAAISAIMESTSTLIIMIICATYTLWMKKDPDASSIFSTIALFGMLQGPLVMAPSLVMGTIQGYISLGRVRAFLNLEEFESCVNSPTTTMPNTESDAAVVVADATFHWPDELPLFQNLSLSISRGHLVVVHGSVGAGKSALLAAILGEMDRTAGFVHVHGRVAYVPQQPWIQHGSIRENILFGLPFDVERYAIAVDVCALAVDLDVLPDGDRTEIGIRGINLSGGQKARIALARAVYSDADVYLLDAPLAAVDAAVATSIFRACVLGSLASKTVILVTHHRDIIESPDVHRVIRIEGGQLIQNADDAQRLATESTPLLNAASSATSSTEGLAPTNDNNHTEVETQAAEALIATEERAEGRVSVDIVCAYVRAAGGTPVVLSVVFLAFLSEGVRLALDLWLTHWSDQSATLPHSVFRRETFFNMEVFMGFTLASCVVGTALSLTMLAAGMRASQLFFKSMLSRLLRAPLRFFDSNPSGRILNRFGDDVTLCDINLSFSFHMVLMQLMGLLFKLSVALALTHWVGVFVLPLLYLYSLLGSYYLLPMRELNRINRTALSPLLTAVSEAMDGGSTIRAFGATDRFDGTADIEALSAASFALSALNQWFLLRIEVTSSSIVAVLLVGLTLSHASLSVGFIALITTYALSIPQLLAFLILVWAKLETDLVAPERIYEYMHVESEEDGDDENEKQLAKRKKDDDGTSSGKPWPSHGAITFRDVQFHYAPNTPPVLRFVNFHVPGGSKLGVVGRTGAGKSTLLMALFRVQNVTGGTISIDGVDIATLRLQTLRRALAIVPQTPVLFRGSVRHQLDPFDEFDDAALWAVLRKVRLPVKALEDPVDENGGNWSVGERQMLCLARALLRNVKIVVLDEATASMDRTTDMRLQQVIREEFATATMLTIAHRLDTVLDCDRILVMDNGAVAEYDTPAALAATTDGIFADLLSKGGYKLSSAQQAAGMMASTGTTPLDEMPPSMIASLTA</sequence>
<dbReference type="Gene3D" id="1.20.1560.10">
    <property type="entry name" value="ABC transporter type 1, transmembrane domain"/>
    <property type="match status" value="2"/>
</dbReference>
<dbReference type="InterPro" id="IPR011527">
    <property type="entry name" value="ABC1_TM_dom"/>
</dbReference>
<dbReference type="SUPFAM" id="SSF90123">
    <property type="entry name" value="ABC transporter transmembrane region"/>
    <property type="match status" value="2"/>
</dbReference>
<comment type="subcellular location">
    <subcellularLocation>
        <location evidence="1">Vacuole membrane</location>
        <topology evidence="1">Multi-pass membrane protein</topology>
    </subcellularLocation>
</comment>
<feature type="transmembrane region" description="Helical" evidence="11">
    <location>
        <begin position="940"/>
        <end position="965"/>
    </location>
</feature>
<feature type="domain" description="ABC transporter" evidence="12">
    <location>
        <begin position="1019"/>
        <end position="1247"/>
    </location>
</feature>
<organism evidence="15 16">
    <name type="scientific">Aphanomyces stellatus</name>
    <dbReference type="NCBI Taxonomy" id="120398"/>
    <lineage>
        <taxon>Eukaryota</taxon>
        <taxon>Sar</taxon>
        <taxon>Stramenopiles</taxon>
        <taxon>Oomycota</taxon>
        <taxon>Saprolegniomycetes</taxon>
        <taxon>Saprolegniales</taxon>
        <taxon>Verrucalvaceae</taxon>
        <taxon>Aphanomyces</taxon>
    </lineage>
</organism>
<dbReference type="PANTHER" id="PTHR24223">
    <property type="entry name" value="ATP-BINDING CASSETTE SUB-FAMILY C"/>
    <property type="match status" value="1"/>
</dbReference>
<dbReference type="GO" id="GO:0005774">
    <property type="term" value="C:vacuolar membrane"/>
    <property type="evidence" value="ECO:0007669"/>
    <property type="project" value="UniProtKB-SubCell"/>
</dbReference>
<feature type="transmembrane region" description="Helical" evidence="11">
    <location>
        <begin position="826"/>
        <end position="850"/>
    </location>
</feature>
<dbReference type="InterPro" id="IPR036640">
    <property type="entry name" value="ABC1_TM_sf"/>
</dbReference>
<dbReference type="Pfam" id="PF00664">
    <property type="entry name" value="ABC_membrane"/>
    <property type="match status" value="2"/>
</dbReference>
<dbReference type="InterPro" id="IPR027417">
    <property type="entry name" value="P-loop_NTPase"/>
</dbReference>
<evidence type="ECO:0000256" key="4">
    <source>
        <dbReference type="ARBA" id="ARBA00022692"/>
    </source>
</evidence>
<feature type="compositionally biased region" description="Basic and acidic residues" evidence="10">
    <location>
        <begin position="994"/>
        <end position="1005"/>
    </location>
</feature>
<evidence type="ECO:0000256" key="8">
    <source>
        <dbReference type="ARBA" id="ARBA00022989"/>
    </source>
</evidence>
<dbReference type="InterPro" id="IPR017871">
    <property type="entry name" value="ABC_transporter-like_CS"/>
</dbReference>
<dbReference type="InterPro" id="IPR003439">
    <property type="entry name" value="ABC_transporter-like_ATP-bd"/>
</dbReference>
<dbReference type="Gene3D" id="3.40.50.300">
    <property type="entry name" value="P-loop containing nucleotide triphosphate hydrolases"/>
    <property type="match status" value="2"/>
</dbReference>
<evidence type="ECO:0000256" key="1">
    <source>
        <dbReference type="ARBA" id="ARBA00004128"/>
    </source>
</evidence>
<feature type="transmembrane region" description="Helical" evidence="11">
    <location>
        <begin position="309"/>
        <end position="332"/>
    </location>
</feature>
<keyword evidence="6" id="KW-0547">Nucleotide-binding</keyword>
<dbReference type="GO" id="GO:0140359">
    <property type="term" value="F:ABC-type transporter activity"/>
    <property type="evidence" value="ECO:0007669"/>
    <property type="project" value="InterPro"/>
</dbReference>
<name>A0A485LBM3_9STRA</name>
<accession>A0A485LBM3</accession>
<dbReference type="Pfam" id="PF00005">
    <property type="entry name" value="ABC_tran"/>
    <property type="match status" value="2"/>
</dbReference>
<evidence type="ECO:0000256" key="7">
    <source>
        <dbReference type="ARBA" id="ARBA00022840"/>
    </source>
</evidence>
<dbReference type="EMBL" id="VJMH01006392">
    <property type="protein sequence ID" value="KAF0690142.1"/>
    <property type="molecule type" value="Genomic_DNA"/>
</dbReference>
<keyword evidence="8 11" id="KW-1133">Transmembrane helix</keyword>
<protein>
    <submittedName>
        <fullName evidence="15">Aste57867_18467 protein</fullName>
    </submittedName>
</protein>
<dbReference type="EMBL" id="CAADRA010006413">
    <property type="protein sequence ID" value="VFT95203.1"/>
    <property type="molecule type" value="Genomic_DNA"/>
</dbReference>
<feature type="domain" description="ABC transmembrane type-1" evidence="13">
    <location>
        <begin position="733"/>
        <end position="969"/>
    </location>
</feature>
<evidence type="ECO:0000259" key="13">
    <source>
        <dbReference type="PROSITE" id="PS50929"/>
    </source>
</evidence>
<evidence type="ECO:0000256" key="11">
    <source>
        <dbReference type="SAM" id="Phobius"/>
    </source>
</evidence>
<keyword evidence="9 11" id="KW-0472">Membrane</keyword>
<evidence type="ECO:0000256" key="2">
    <source>
        <dbReference type="ARBA" id="ARBA00009726"/>
    </source>
</evidence>
<dbReference type="FunFam" id="3.40.50.300:FF:000997">
    <property type="entry name" value="Multidrug resistance-associated protein 1"/>
    <property type="match status" value="1"/>
</dbReference>
<keyword evidence="4 11" id="KW-0812">Transmembrane</keyword>
<dbReference type="Proteomes" id="UP000332933">
    <property type="component" value="Unassembled WGS sequence"/>
</dbReference>